<dbReference type="Pfam" id="PF00984">
    <property type="entry name" value="UDPG_MGDP_dh"/>
    <property type="match status" value="1"/>
</dbReference>
<dbReference type="InterPro" id="IPR008927">
    <property type="entry name" value="6-PGluconate_DH-like_C_sf"/>
</dbReference>
<dbReference type="SUPFAM" id="SSF51735">
    <property type="entry name" value="NAD(P)-binding Rossmann-fold domains"/>
    <property type="match status" value="1"/>
</dbReference>
<dbReference type="GO" id="GO:0051287">
    <property type="term" value="F:NAD binding"/>
    <property type="evidence" value="ECO:0007669"/>
    <property type="project" value="InterPro"/>
</dbReference>
<dbReference type="AlphaFoldDB" id="A0A0F9GGJ3"/>
<dbReference type="EMBL" id="LAZR01018067">
    <property type="protein sequence ID" value="KKL97838.1"/>
    <property type="molecule type" value="Genomic_DNA"/>
</dbReference>
<evidence type="ECO:0000259" key="1">
    <source>
        <dbReference type="Pfam" id="PF00984"/>
    </source>
</evidence>
<dbReference type="SUPFAM" id="SSF48179">
    <property type="entry name" value="6-phosphogluconate dehydrogenase C-terminal domain-like"/>
    <property type="match status" value="1"/>
</dbReference>
<name>A0A0F9GGJ3_9ZZZZ</name>
<dbReference type="PANTHER" id="PTHR43750:SF3">
    <property type="entry name" value="UDP-GLUCOSE 6-DEHYDROGENASE TUAD"/>
    <property type="match status" value="1"/>
</dbReference>
<dbReference type="InterPro" id="IPR036291">
    <property type="entry name" value="NAD(P)-bd_dom_sf"/>
</dbReference>
<evidence type="ECO:0000313" key="2">
    <source>
        <dbReference type="EMBL" id="KKL97838.1"/>
    </source>
</evidence>
<reference evidence="2" key="1">
    <citation type="journal article" date="2015" name="Nature">
        <title>Complex archaea that bridge the gap between prokaryotes and eukaryotes.</title>
        <authorList>
            <person name="Spang A."/>
            <person name="Saw J.H."/>
            <person name="Jorgensen S.L."/>
            <person name="Zaremba-Niedzwiedzka K."/>
            <person name="Martijn J."/>
            <person name="Lind A.E."/>
            <person name="van Eijk R."/>
            <person name="Schleper C."/>
            <person name="Guy L."/>
            <person name="Ettema T.J."/>
        </authorList>
    </citation>
    <scope>NUCLEOTIDE SEQUENCE</scope>
</reference>
<proteinExistence type="predicted"/>
<dbReference type="Gene3D" id="1.10.1040.10">
    <property type="entry name" value="N-(1-d-carboxylethyl)-l-norvaline Dehydrogenase, domain 2"/>
    <property type="match status" value="1"/>
</dbReference>
<dbReference type="GO" id="GO:0016616">
    <property type="term" value="F:oxidoreductase activity, acting on the CH-OH group of donors, NAD or NADP as acceptor"/>
    <property type="evidence" value="ECO:0007669"/>
    <property type="project" value="InterPro"/>
</dbReference>
<feature type="domain" description="UDP-glucose/GDP-mannose dehydrogenase dimerisation" evidence="1">
    <location>
        <begin position="141"/>
        <end position="235"/>
    </location>
</feature>
<gene>
    <name evidence="2" type="ORF">LCGC14_1830380</name>
</gene>
<dbReference type="InterPro" id="IPR013328">
    <property type="entry name" value="6PGD_dom2"/>
</dbReference>
<sequence>MHRLFPDAIPYDKHLPEYSDRSLILGADLALVCVPTDETRSGEADISIVVEVVKWLDAELICIKSTIPPGTTNALRQLTGKRIVFSPEYEGETPWQKGLTDPLVWPFIFVGGDVDDANAVLEHFQARLGPNLTYLAADATTVEVAKYMENAWLALQVTFAGEFYEIARAVGADYGTARELWALDPRMSKWNTLAFPNNRGFGGKCLPKDLAAIIAAAKLAGYEPRLLEEMVATNKRFRDGA</sequence>
<comment type="caution">
    <text evidence="2">The sequence shown here is derived from an EMBL/GenBank/DDBJ whole genome shotgun (WGS) entry which is preliminary data.</text>
</comment>
<accession>A0A0F9GGJ3</accession>
<organism evidence="2">
    <name type="scientific">marine sediment metagenome</name>
    <dbReference type="NCBI Taxonomy" id="412755"/>
    <lineage>
        <taxon>unclassified sequences</taxon>
        <taxon>metagenomes</taxon>
        <taxon>ecological metagenomes</taxon>
    </lineage>
</organism>
<dbReference type="Gene3D" id="3.40.50.720">
    <property type="entry name" value="NAD(P)-binding Rossmann-like Domain"/>
    <property type="match status" value="1"/>
</dbReference>
<protein>
    <recommendedName>
        <fullName evidence="1">UDP-glucose/GDP-mannose dehydrogenase dimerisation domain-containing protein</fullName>
    </recommendedName>
</protein>
<dbReference type="InterPro" id="IPR014026">
    <property type="entry name" value="UDP-Glc/GDP-Man_DH_dimer"/>
</dbReference>
<dbReference type="PANTHER" id="PTHR43750">
    <property type="entry name" value="UDP-GLUCOSE 6-DEHYDROGENASE TUAD"/>
    <property type="match status" value="1"/>
</dbReference>